<gene>
    <name evidence="2" type="ORF">ACH61_00796</name>
    <name evidence="3" type="ORF">GSU10_13780</name>
</gene>
<dbReference type="PATRIC" id="fig|1671680.3.peg.844"/>
<dbReference type="KEGG" id="rte:GSU10_13780"/>
<evidence type="ECO:0000313" key="3">
    <source>
        <dbReference type="EMBL" id="QHC56594.1"/>
    </source>
</evidence>
<feature type="signal peptide" evidence="1">
    <location>
        <begin position="1"/>
        <end position="32"/>
    </location>
</feature>
<evidence type="ECO:0000313" key="4">
    <source>
        <dbReference type="Proteomes" id="UP000076717"/>
    </source>
</evidence>
<name>A0A166IBA7_9MICO</name>
<dbReference type="InterPro" id="IPR006311">
    <property type="entry name" value="TAT_signal"/>
</dbReference>
<keyword evidence="1" id="KW-0732">Signal</keyword>
<organism evidence="2 4">
    <name type="scientific">Rathayibacter tanaceti</name>
    <dbReference type="NCBI Taxonomy" id="1671680"/>
    <lineage>
        <taxon>Bacteria</taxon>
        <taxon>Bacillati</taxon>
        <taxon>Actinomycetota</taxon>
        <taxon>Actinomycetes</taxon>
        <taxon>Micrococcales</taxon>
        <taxon>Microbacteriaceae</taxon>
        <taxon>Rathayibacter</taxon>
    </lineage>
</organism>
<dbReference type="AlphaFoldDB" id="A0A166IBA7"/>
<dbReference type="SUPFAM" id="SSF53474">
    <property type="entry name" value="alpha/beta-Hydrolases"/>
    <property type="match status" value="1"/>
</dbReference>
<dbReference type="InterPro" id="IPR029058">
    <property type="entry name" value="AB_hydrolase_fold"/>
</dbReference>
<sequence length="303" mass="32070">MTDTSRGIPRRILLAGAAGVAGAALVAPPAAAAANYSVIPRLPGEISRTDTATSRVGRKPYEIVDVVIGTDRARLFVPHTAVPNRGVPVPVVWYYHASGSSYEALSGAYQYSADQLIDQGMVSICPNYGGSTAYTNSTALAAQAAAVRYVTGLWSVRASFLRSNSGGGALLCWAYANRLIPNIYGAYHASSVYDLEDTESRDPGRVLAVYGGDRNALRDGNPSRLPQSAWARTRLRISAGSADTLVPAEIHGGRLRRLALPVAREATIVYHSGAGGQFGHVVPGLTNSDTVLTFQRWLQEGAA</sequence>
<evidence type="ECO:0000313" key="2">
    <source>
        <dbReference type="EMBL" id="KZX22084.1"/>
    </source>
</evidence>
<dbReference type="OrthoDB" id="4980063at2"/>
<dbReference type="Proteomes" id="UP000465031">
    <property type="component" value="Chromosome"/>
</dbReference>
<proteinExistence type="predicted"/>
<dbReference type="EMBL" id="LIIN01000016">
    <property type="protein sequence ID" value="KZX22084.1"/>
    <property type="molecule type" value="Genomic_DNA"/>
</dbReference>
<accession>A0A166IBA7</accession>
<dbReference type="Proteomes" id="UP000076717">
    <property type="component" value="Unassembled WGS sequence"/>
</dbReference>
<dbReference type="EMBL" id="CP047186">
    <property type="protein sequence ID" value="QHC56594.1"/>
    <property type="molecule type" value="Genomic_DNA"/>
</dbReference>
<dbReference type="PROSITE" id="PS51318">
    <property type="entry name" value="TAT"/>
    <property type="match status" value="1"/>
</dbReference>
<dbReference type="Gene3D" id="3.40.50.1820">
    <property type="entry name" value="alpha/beta hydrolase"/>
    <property type="match status" value="1"/>
</dbReference>
<feature type="chain" id="PRO_5041524766" evidence="1">
    <location>
        <begin position="33"/>
        <end position="303"/>
    </location>
</feature>
<evidence type="ECO:0000256" key="1">
    <source>
        <dbReference type="SAM" id="SignalP"/>
    </source>
</evidence>
<evidence type="ECO:0000313" key="5">
    <source>
        <dbReference type="Proteomes" id="UP000465031"/>
    </source>
</evidence>
<reference evidence="3" key="2">
    <citation type="submission" date="2019-12" db="EMBL/GenBank/DDBJ databases">
        <title>Complete and Draft Genome Sequences of New Strains and Members of Some Known Species of the Genus Rathayibacter isolated from Plants.</title>
        <authorList>
            <person name="Tarlachkov S.V."/>
            <person name="Starodumova I.P."/>
            <person name="Dorofeeva L.V."/>
            <person name="Prisyazhnaya N.V."/>
            <person name="Leyn S.A."/>
            <person name="Zlamal J.E."/>
            <person name="Elane M.L."/>
            <person name="Osterman A.L."/>
            <person name="Nadler S.A."/>
            <person name="Subbotin S.A."/>
            <person name="Evtushenko L.I."/>
        </authorList>
    </citation>
    <scope>NUCLEOTIDE SEQUENCE</scope>
    <source>
        <strain evidence="3">VKM Ac-2761</strain>
    </source>
</reference>
<keyword evidence="4" id="KW-1185">Reference proteome</keyword>
<reference evidence="5" key="3">
    <citation type="submission" date="2019-12" db="EMBL/GenBank/DDBJ databases">
        <title>Complete and draft genome sequences of new strains and members of some known species of the genus Rathayibacter isolated from plants.</title>
        <authorList>
            <person name="Tarlachkov S.V."/>
            <person name="Starodumova I.P."/>
            <person name="Dorofeeva L.V."/>
            <person name="Prisyazhnaya N.V."/>
            <person name="Leyn S."/>
            <person name="Zlamal J."/>
            <person name="Elan M."/>
            <person name="Osterman A.L."/>
            <person name="Nadler S."/>
            <person name="Subbotin S.A."/>
            <person name="Evtushenko L.I."/>
        </authorList>
    </citation>
    <scope>NUCLEOTIDE SEQUENCE [LARGE SCALE GENOMIC DNA]</scope>
    <source>
        <strain evidence="5">VKM Ac-2761</strain>
    </source>
</reference>
<dbReference type="RefSeq" id="WP_068208737.1">
    <property type="nucleotide sequence ID" value="NZ_CP047186.1"/>
</dbReference>
<protein>
    <submittedName>
        <fullName evidence="2">Uncharacterized protein</fullName>
    </submittedName>
</protein>
<reference evidence="2 4" key="1">
    <citation type="submission" date="2015-08" db="EMBL/GenBank/DDBJ databases">
        <title>Draft Genome Sequence of Rathayibacter sp. Strain VKM Ac-2596 Isolated from Leaf Gall Induced by Plant-Parasitic Nematodes.</title>
        <authorList>
            <person name="Vasilenko O.V."/>
            <person name="Starodumova I.P."/>
            <person name="Tarlachkov S.V."/>
            <person name="Dorofeeva L.V."/>
            <person name="Evtushenko L.I."/>
        </authorList>
    </citation>
    <scope>NUCLEOTIDE SEQUENCE [LARGE SCALE GENOMIC DNA]</scope>
    <source>
        <strain evidence="2 4">VKM Ac-2596</strain>
    </source>
</reference>